<keyword evidence="2" id="KW-1185">Reference proteome</keyword>
<name>A0A8J2PR16_9HEXA</name>
<protein>
    <submittedName>
        <fullName evidence="1">Uncharacterized protein</fullName>
    </submittedName>
</protein>
<gene>
    <name evidence="1" type="ORF">AFUS01_LOCUS39998</name>
</gene>
<dbReference type="Proteomes" id="UP000708208">
    <property type="component" value="Unassembled WGS sequence"/>
</dbReference>
<dbReference type="OrthoDB" id="10599074at2759"/>
<accession>A0A8J2PR16</accession>
<evidence type="ECO:0000313" key="1">
    <source>
        <dbReference type="EMBL" id="CAG7830174.1"/>
    </source>
</evidence>
<sequence length="146" mass="15725">MIQYETILLAFVVTSTVMGFYTQPMRKDTQPSFSSALETFKKKAKPTLGTAPLDVDDTIDGELATLTQILHIVGGGASGLVAGLTGISTTNCATQIKERGDLATLTCAQFIDAVSNCESLMYVKDLLQKAKQNLKKDPSSKKPCFK</sequence>
<proteinExistence type="predicted"/>
<evidence type="ECO:0000313" key="2">
    <source>
        <dbReference type="Proteomes" id="UP000708208"/>
    </source>
</evidence>
<organism evidence="1 2">
    <name type="scientific">Allacma fusca</name>
    <dbReference type="NCBI Taxonomy" id="39272"/>
    <lineage>
        <taxon>Eukaryota</taxon>
        <taxon>Metazoa</taxon>
        <taxon>Ecdysozoa</taxon>
        <taxon>Arthropoda</taxon>
        <taxon>Hexapoda</taxon>
        <taxon>Collembola</taxon>
        <taxon>Symphypleona</taxon>
        <taxon>Sminthuridae</taxon>
        <taxon>Allacma</taxon>
    </lineage>
</organism>
<reference evidence="1" key="1">
    <citation type="submission" date="2021-06" db="EMBL/GenBank/DDBJ databases">
        <authorList>
            <person name="Hodson N. C."/>
            <person name="Mongue J. A."/>
            <person name="Jaron S. K."/>
        </authorList>
    </citation>
    <scope>NUCLEOTIDE SEQUENCE</scope>
</reference>
<comment type="caution">
    <text evidence="1">The sequence shown here is derived from an EMBL/GenBank/DDBJ whole genome shotgun (WGS) entry which is preliminary data.</text>
</comment>
<dbReference type="EMBL" id="CAJVCH010554654">
    <property type="protein sequence ID" value="CAG7830174.1"/>
    <property type="molecule type" value="Genomic_DNA"/>
</dbReference>
<dbReference type="AlphaFoldDB" id="A0A8J2PR16"/>